<evidence type="ECO:0000313" key="1">
    <source>
        <dbReference type="EMBL" id="RCK79103.1"/>
    </source>
</evidence>
<dbReference type="Proteomes" id="UP000252355">
    <property type="component" value="Unassembled WGS sequence"/>
</dbReference>
<name>A0A367ZLW9_9BACT</name>
<reference evidence="1 2" key="1">
    <citation type="submission" date="2018-05" db="EMBL/GenBank/DDBJ databases">
        <title>A metagenomic window into the 2 km-deep terrestrial subsurface aquifer revealed taxonomically and functionally diverse microbial community comprising novel uncultured bacterial lineages.</title>
        <authorList>
            <person name="Kadnikov V.V."/>
            <person name="Mardanov A.V."/>
            <person name="Beletsky A.V."/>
            <person name="Banks D."/>
            <person name="Pimenov N.V."/>
            <person name="Frank Y.A."/>
            <person name="Karnachuk O.V."/>
            <person name="Ravin N.V."/>
        </authorList>
    </citation>
    <scope>NUCLEOTIDE SEQUENCE [LARGE SCALE GENOMIC DNA]</scope>
    <source>
        <strain evidence="1">BY5</strain>
    </source>
</reference>
<accession>A0A367ZLW9</accession>
<sequence>MPNPYLYKTIPGLIARLRRALVQHDRHPDNPVLHRTIFLLIDALIQKGHIQRVGSFDRCPRPAQEA</sequence>
<dbReference type="AlphaFoldDB" id="A0A367ZLW9"/>
<comment type="caution">
    <text evidence="1">The sequence shown here is derived from an EMBL/GenBank/DDBJ whole genome shotgun (WGS) entry which is preliminary data.</text>
</comment>
<proteinExistence type="predicted"/>
<dbReference type="EMBL" id="QOQW01000016">
    <property type="protein sequence ID" value="RCK79103.1"/>
    <property type="molecule type" value="Genomic_DNA"/>
</dbReference>
<protein>
    <submittedName>
        <fullName evidence="1">Uncharacterized protein</fullName>
    </submittedName>
</protein>
<organism evidence="1 2">
    <name type="scientific">Candidatus Ozemobacter sibiricus</name>
    <dbReference type="NCBI Taxonomy" id="2268124"/>
    <lineage>
        <taxon>Bacteria</taxon>
        <taxon>Candidatus Ozemobacteria</taxon>
        <taxon>Candidatus Ozemobacterales</taxon>
        <taxon>Candidatus Ozemobacteraceae</taxon>
        <taxon>Candidatus Ozemobacter</taxon>
    </lineage>
</organism>
<gene>
    <name evidence="1" type="ORF">OZSIB_0445</name>
</gene>
<evidence type="ECO:0000313" key="2">
    <source>
        <dbReference type="Proteomes" id="UP000252355"/>
    </source>
</evidence>